<evidence type="ECO:0000313" key="1">
    <source>
        <dbReference type="EMBL" id="AGF84859.1"/>
    </source>
</evidence>
<name>M1PAH3_9VIRU</name>
<accession>M1PAH3</accession>
<reference evidence="1 2" key="1">
    <citation type="submission" date="2012-10" db="EMBL/GenBank/DDBJ databases">
        <title>Complete genome sequence of Moumouvirus goulette.</title>
        <authorList>
            <person name="Fournous G."/>
            <person name="Bougalmi M."/>
            <person name="Colson P."/>
        </authorList>
    </citation>
    <scope>NUCLEOTIDE SEQUENCE [LARGE SCALE GENOMIC DNA]</scope>
</reference>
<evidence type="ECO:0000313" key="2">
    <source>
        <dbReference type="Proteomes" id="UP000241071"/>
    </source>
</evidence>
<protein>
    <submittedName>
        <fullName evidence="1">Uncharacterized protein</fullName>
    </submittedName>
</protein>
<dbReference type="EMBL" id="KC008572">
    <property type="protein sequence ID" value="AGF84859.1"/>
    <property type="molecule type" value="Genomic_DNA"/>
</dbReference>
<sequence length="132" mass="15949">MDFQALMKQIEEKQYEEFKTFIHDEMEKNYYLCIFLGTFLGHDFFPMNGGDYSQFKTMYKNRAEKYFHKVIDKISLCGEEVEFFHEMVKISDNKQYIQKCIEKYHSIKNLDRCQLGENIMKCLKASQHIKII</sequence>
<proteinExistence type="predicted"/>
<organism evidence="1 2">
    <name type="scientific">Moumouvirus goulette</name>
    <dbReference type="NCBI Taxonomy" id="1247379"/>
    <lineage>
        <taxon>Viruses</taxon>
        <taxon>Varidnaviria</taxon>
        <taxon>Bamfordvirae</taxon>
        <taxon>Nucleocytoviricota</taxon>
        <taxon>Megaviricetes</taxon>
        <taxon>Imitervirales</taxon>
        <taxon>Mimiviridae</taxon>
        <taxon>Megamimivirinae</taxon>
        <taxon>Moumouvirus</taxon>
        <taxon>Moumouvirus goulettemassiliense</taxon>
    </lineage>
</organism>
<gene>
    <name evidence="1" type="ORF">glt_00050</name>
</gene>
<keyword evidence="2" id="KW-1185">Reference proteome</keyword>
<dbReference type="Proteomes" id="UP000241071">
    <property type="component" value="Segment"/>
</dbReference>